<dbReference type="EMBL" id="JAVRBK010000002">
    <property type="protein sequence ID" value="KAK5647542.1"/>
    <property type="molecule type" value="Genomic_DNA"/>
</dbReference>
<evidence type="ECO:0000313" key="2">
    <source>
        <dbReference type="EMBL" id="KAK5647542.1"/>
    </source>
</evidence>
<dbReference type="AlphaFoldDB" id="A0AAN7ZM70"/>
<reference evidence="2 3" key="1">
    <citation type="journal article" date="2024" name="Insects">
        <title>An Improved Chromosome-Level Genome Assembly of the Firefly Pyrocoelia pectoralis.</title>
        <authorList>
            <person name="Fu X."/>
            <person name="Meyer-Rochow V.B."/>
            <person name="Ballantyne L."/>
            <person name="Zhu X."/>
        </authorList>
    </citation>
    <scope>NUCLEOTIDE SEQUENCE [LARGE SCALE GENOMIC DNA]</scope>
    <source>
        <strain evidence="2">XCY_ONT2</strain>
    </source>
</reference>
<dbReference type="PANTHER" id="PTHR35076">
    <property type="entry name" value="TUBULIN EPSILON AND DELTA COMPLEX PROTEIN 1"/>
    <property type="match status" value="1"/>
</dbReference>
<dbReference type="Pfam" id="PF14970">
    <property type="entry name" value="TEDC1"/>
    <property type="match status" value="1"/>
</dbReference>
<organism evidence="2 3">
    <name type="scientific">Pyrocoelia pectoralis</name>
    <dbReference type="NCBI Taxonomy" id="417401"/>
    <lineage>
        <taxon>Eukaryota</taxon>
        <taxon>Metazoa</taxon>
        <taxon>Ecdysozoa</taxon>
        <taxon>Arthropoda</taxon>
        <taxon>Hexapoda</taxon>
        <taxon>Insecta</taxon>
        <taxon>Pterygota</taxon>
        <taxon>Neoptera</taxon>
        <taxon>Endopterygota</taxon>
        <taxon>Coleoptera</taxon>
        <taxon>Polyphaga</taxon>
        <taxon>Elateriformia</taxon>
        <taxon>Elateroidea</taxon>
        <taxon>Lampyridae</taxon>
        <taxon>Lampyrinae</taxon>
        <taxon>Pyrocoelia</taxon>
    </lineage>
</organism>
<comment type="caution">
    <text evidence="2">The sequence shown here is derived from an EMBL/GenBank/DDBJ whole genome shotgun (WGS) entry which is preliminary data.</text>
</comment>
<keyword evidence="3" id="KW-1185">Reference proteome</keyword>
<dbReference type="InterPro" id="IPR027996">
    <property type="entry name" value="TEDC1_dom"/>
</dbReference>
<dbReference type="InterPro" id="IPR043535">
    <property type="entry name" value="TEDC1"/>
</dbReference>
<accession>A0AAN7ZM70</accession>
<gene>
    <name evidence="2" type="ORF">RI129_002434</name>
</gene>
<dbReference type="PANTHER" id="PTHR35076:SF1">
    <property type="entry name" value="TUBULIN EPSILON AND DELTA COMPLEX PROTEIN 1"/>
    <property type="match status" value="1"/>
</dbReference>
<protein>
    <recommendedName>
        <fullName evidence="1">Tubulin epsilon and delta complex protein 1 domain-containing protein</fullName>
    </recommendedName>
</protein>
<evidence type="ECO:0000259" key="1">
    <source>
        <dbReference type="Pfam" id="PF14970"/>
    </source>
</evidence>
<evidence type="ECO:0000313" key="3">
    <source>
        <dbReference type="Proteomes" id="UP001329430"/>
    </source>
</evidence>
<dbReference type="Proteomes" id="UP001329430">
    <property type="component" value="Chromosome 2"/>
</dbReference>
<name>A0AAN7ZM70_9COLE</name>
<sequence>MTDIKIVISILCKHLNHLYNINLKAESFRLAKYNKSEGSNVKTLWKLISKIIDISPSDSIVTNVKSYFLNVLKYKSVHFYSLPEDMSYGSRELLISFAYLIANNYLNNHITDLVNRSIFNQKNRSYSSSSDIPNSKQYSFNLKQIIKNDQDFENTLHWINGQIEYNKRQCDEYREAIQKLLLKVIDPIISSLSELEILALTNEKHCKIFLEKARGVSKAVHLHTKWLSVQSSFWKWMESVIIERDKDVKGFSWKELNSYCNSL</sequence>
<feature type="domain" description="Tubulin epsilon and delta complex protein 1" evidence="1">
    <location>
        <begin position="74"/>
        <end position="241"/>
    </location>
</feature>
<proteinExistence type="predicted"/>